<dbReference type="Pfam" id="PF13649">
    <property type="entry name" value="Methyltransf_25"/>
    <property type="match status" value="1"/>
</dbReference>
<evidence type="ECO:0000313" key="4">
    <source>
        <dbReference type="Proteomes" id="UP000630718"/>
    </source>
</evidence>
<dbReference type="SUPFAM" id="SSF53335">
    <property type="entry name" value="S-adenosyl-L-methionine-dependent methyltransferases"/>
    <property type="match status" value="1"/>
</dbReference>
<dbReference type="EMBL" id="BNBI01000007">
    <property type="protein sequence ID" value="GHF08331.1"/>
    <property type="molecule type" value="Genomic_DNA"/>
</dbReference>
<dbReference type="RefSeq" id="WP_229910439.1">
    <property type="nucleotide sequence ID" value="NZ_BNBI01000007.1"/>
</dbReference>
<dbReference type="PANTHER" id="PTHR18895">
    <property type="entry name" value="HEMK METHYLTRANSFERASE"/>
    <property type="match status" value="1"/>
</dbReference>
<gene>
    <name evidence="3" type="ORF">GCM10018772_36780</name>
</gene>
<dbReference type="Gene3D" id="3.40.50.150">
    <property type="entry name" value="Vaccinia Virus protein VP39"/>
    <property type="match status" value="1"/>
</dbReference>
<feature type="region of interest" description="Disordered" evidence="1">
    <location>
        <begin position="234"/>
        <end position="257"/>
    </location>
</feature>
<name>A0A919AHN3_9ACTN</name>
<feature type="region of interest" description="Disordered" evidence="1">
    <location>
        <begin position="1"/>
        <end position="24"/>
    </location>
</feature>
<reference evidence="3" key="2">
    <citation type="submission" date="2020-09" db="EMBL/GenBank/DDBJ databases">
        <authorList>
            <person name="Sun Q."/>
            <person name="Ohkuma M."/>
        </authorList>
    </citation>
    <scope>NUCLEOTIDE SEQUENCE</scope>
    <source>
        <strain evidence="3">JCM 4477</strain>
    </source>
</reference>
<accession>A0A919AHN3</accession>
<dbReference type="Proteomes" id="UP000630718">
    <property type="component" value="Unassembled WGS sequence"/>
</dbReference>
<feature type="domain" description="Methyltransferase" evidence="2">
    <location>
        <begin position="70"/>
        <end position="150"/>
    </location>
</feature>
<comment type="caution">
    <text evidence="3">The sequence shown here is derived from an EMBL/GenBank/DDBJ whole genome shotgun (WGS) entry which is preliminary data.</text>
</comment>
<evidence type="ECO:0000313" key="3">
    <source>
        <dbReference type="EMBL" id="GHF08331.1"/>
    </source>
</evidence>
<feature type="compositionally biased region" description="Basic and acidic residues" evidence="1">
    <location>
        <begin position="8"/>
        <end position="24"/>
    </location>
</feature>
<dbReference type="InterPro" id="IPR050320">
    <property type="entry name" value="N5-glutamine_MTase"/>
</dbReference>
<organism evidence="3 4">
    <name type="scientific">Streptomyces fumanus</name>
    <dbReference type="NCBI Taxonomy" id="67302"/>
    <lineage>
        <taxon>Bacteria</taxon>
        <taxon>Bacillati</taxon>
        <taxon>Actinomycetota</taxon>
        <taxon>Actinomycetes</taxon>
        <taxon>Kitasatosporales</taxon>
        <taxon>Streptomycetaceae</taxon>
        <taxon>Streptomyces</taxon>
    </lineage>
</organism>
<proteinExistence type="predicted"/>
<sequence>MQIRSHLRSLERSRTARTDPDRPRRFTMRGREWDLLPDVFAPPYSASTDAAMELLGFMAGTQAPRQGSFLEIGCGTGIIAVSAALAGCERVLATDINPRAVDNAALNALRHGVADRVRALHSDLFDAIGADQRFDTVYWHSNFVLAPADHRYESVHDRAYVDPGYAAHRRYLREAPRWTTPGGSVLLHFSDRGDLDRLHELADASGRRLEVLRRTRMREGTELVEHMLIKVSPVRADADPDGARPGPGAARPVRGSG</sequence>
<dbReference type="PANTHER" id="PTHR18895:SF74">
    <property type="entry name" value="MTRF1L RELEASE FACTOR GLUTAMINE METHYLTRANSFERASE"/>
    <property type="match status" value="1"/>
</dbReference>
<dbReference type="AlphaFoldDB" id="A0A919AHN3"/>
<dbReference type="InterPro" id="IPR041698">
    <property type="entry name" value="Methyltransf_25"/>
</dbReference>
<evidence type="ECO:0000256" key="1">
    <source>
        <dbReference type="SAM" id="MobiDB-lite"/>
    </source>
</evidence>
<evidence type="ECO:0000259" key="2">
    <source>
        <dbReference type="Pfam" id="PF13649"/>
    </source>
</evidence>
<dbReference type="InterPro" id="IPR029063">
    <property type="entry name" value="SAM-dependent_MTases_sf"/>
</dbReference>
<reference evidence="3" key="1">
    <citation type="journal article" date="2014" name="Int. J. Syst. Evol. Microbiol.">
        <title>Complete genome sequence of Corynebacterium casei LMG S-19264T (=DSM 44701T), isolated from a smear-ripened cheese.</title>
        <authorList>
            <consortium name="US DOE Joint Genome Institute (JGI-PGF)"/>
            <person name="Walter F."/>
            <person name="Albersmeier A."/>
            <person name="Kalinowski J."/>
            <person name="Ruckert C."/>
        </authorList>
    </citation>
    <scope>NUCLEOTIDE SEQUENCE</scope>
    <source>
        <strain evidence="3">JCM 4477</strain>
    </source>
</reference>
<dbReference type="CDD" id="cd02440">
    <property type="entry name" value="AdoMet_MTases"/>
    <property type="match status" value="1"/>
</dbReference>
<keyword evidence="4" id="KW-1185">Reference proteome</keyword>
<protein>
    <recommendedName>
        <fullName evidence="2">Methyltransferase domain-containing protein</fullName>
    </recommendedName>
</protein>